<evidence type="ECO:0000256" key="1">
    <source>
        <dbReference type="SAM" id="Coils"/>
    </source>
</evidence>
<gene>
    <name evidence="3" type="ORF">F3B52_26540</name>
</gene>
<evidence type="ECO:0000259" key="2">
    <source>
        <dbReference type="Pfam" id="PF03050"/>
    </source>
</evidence>
<dbReference type="PANTHER" id="PTHR33678:SF1">
    <property type="entry name" value="BLL1576 PROTEIN"/>
    <property type="match status" value="1"/>
</dbReference>
<dbReference type="InterPro" id="IPR052344">
    <property type="entry name" value="Transposase-related"/>
</dbReference>
<evidence type="ECO:0000313" key="3">
    <source>
        <dbReference type="EMBL" id="KAA4632615.1"/>
    </source>
</evidence>
<name>A0A642C5Z7_BACOV</name>
<dbReference type="EMBL" id="VWFQ01000071">
    <property type="protein sequence ID" value="KAA4632615.1"/>
    <property type="molecule type" value="Genomic_DNA"/>
</dbReference>
<accession>A0A642C5Z7</accession>
<reference evidence="3" key="1">
    <citation type="journal article" date="2019" name="Nat. Med.">
        <title>A library of human gut bacterial isolates paired with longitudinal multiomics data enables mechanistic microbiome research.</title>
        <authorList>
            <person name="Poyet M."/>
            <person name="Groussin M."/>
            <person name="Gibbons S.M."/>
            <person name="Avila-Pacheco J."/>
            <person name="Jiang X."/>
            <person name="Kearney S.M."/>
            <person name="Perrotta A.R."/>
            <person name="Berdy B."/>
            <person name="Zhao S."/>
            <person name="Lieberman T.D."/>
            <person name="Swanson P.K."/>
            <person name="Smith M."/>
            <person name="Roesemann S."/>
            <person name="Alexander J.E."/>
            <person name="Rich S.A."/>
            <person name="Livny J."/>
            <person name="Vlamakis H."/>
            <person name="Clish C."/>
            <person name="Bullock K."/>
            <person name="Deik A."/>
            <person name="Scott J."/>
            <person name="Pierce K.A."/>
            <person name="Xavier R.J."/>
            <person name="Alm E.J."/>
        </authorList>
    </citation>
    <scope>NUCLEOTIDE SEQUENCE</scope>
    <source>
        <strain evidence="3">BIOML-A16</strain>
    </source>
</reference>
<feature type="domain" description="Transposase IS66 central" evidence="2">
    <location>
        <begin position="185"/>
        <end position="324"/>
    </location>
</feature>
<protein>
    <submittedName>
        <fullName evidence="3">Transposase</fullName>
    </submittedName>
</protein>
<dbReference type="AlphaFoldDB" id="A0A642C5Z7"/>
<proteinExistence type="predicted"/>
<comment type="caution">
    <text evidence="3">The sequence shown here is derived from an EMBL/GenBank/DDBJ whole genome shotgun (WGS) entry which is preliminary data.</text>
</comment>
<organism evidence="3">
    <name type="scientific">Bacteroides ovatus</name>
    <dbReference type="NCBI Taxonomy" id="28116"/>
    <lineage>
        <taxon>Bacteria</taxon>
        <taxon>Pseudomonadati</taxon>
        <taxon>Bacteroidota</taxon>
        <taxon>Bacteroidia</taxon>
        <taxon>Bacteroidales</taxon>
        <taxon>Bacteroidaceae</taxon>
        <taxon>Bacteroides</taxon>
    </lineage>
</organism>
<dbReference type="PANTHER" id="PTHR33678">
    <property type="entry name" value="BLL1576 PROTEIN"/>
    <property type="match status" value="1"/>
</dbReference>
<keyword evidence="1" id="KW-0175">Coiled coil</keyword>
<feature type="coiled-coil region" evidence="1">
    <location>
        <begin position="21"/>
        <end position="55"/>
    </location>
</feature>
<dbReference type="Pfam" id="PF03050">
    <property type="entry name" value="DDE_Tnp_IS66"/>
    <property type="match status" value="1"/>
</dbReference>
<dbReference type="InterPro" id="IPR004291">
    <property type="entry name" value="Transposase_IS66_central"/>
</dbReference>
<sequence>MDYKRIALLLEDQLKLAAQREEELLKVIADQNEQLNILTAEVKSLNSSILSLEKALLEKNASLEGQQSKVRILGKMVSGKKSEQVSVPDKGTTIIAKVKPSLKERGNNGARRKEYFNLETCHHDIYPDAAEFKVEEGKKIRTTDCIRYEFIPPRFIKHIYHQHYYACKGTVYAGSLPAVPLLNSNYDASFIAGILQLRYIYSMPVERIIKLFAEHGFEMNKATAHGLIKKAAGLFDLVEDVLKETVLSDNYLSMDESYYTVLTSDTNNSSGKSTAKGYIWAALANHLKLVHFFYENGSRSRKVLTGYLREDYRGAIQSDGLGNY</sequence>
<feature type="non-terminal residue" evidence="3">
    <location>
        <position position="324"/>
    </location>
</feature>